<dbReference type="OrthoDB" id="1117499at2"/>
<comment type="caution">
    <text evidence="1">The sequence shown here is derived from an EMBL/GenBank/DDBJ whole genome shotgun (WGS) entry which is preliminary data.</text>
</comment>
<evidence type="ECO:0000313" key="2">
    <source>
        <dbReference type="Proteomes" id="UP000192276"/>
    </source>
</evidence>
<protein>
    <recommendedName>
        <fullName evidence="3">DUF4249 domain-containing protein</fullName>
    </recommendedName>
</protein>
<name>A0A1V9EHW8_9BACT</name>
<dbReference type="PROSITE" id="PS51257">
    <property type="entry name" value="PROKAR_LIPOPROTEIN"/>
    <property type="match status" value="1"/>
</dbReference>
<dbReference type="Proteomes" id="UP000192276">
    <property type="component" value="Unassembled WGS sequence"/>
</dbReference>
<reference evidence="2" key="1">
    <citation type="submission" date="2016-04" db="EMBL/GenBank/DDBJ databases">
        <authorList>
            <person name="Chen L."/>
            <person name="Zhuang W."/>
            <person name="Wang G."/>
        </authorList>
    </citation>
    <scope>NUCLEOTIDE SEQUENCE [LARGE SCALE GENOMIC DNA]</scope>
    <source>
        <strain evidence="2">208</strain>
    </source>
</reference>
<sequence>MKKLLLTIIIGTVFSACIKEGAQKEFDPKFVVEGIIENGAVPVVKVMHNIPTNYVIDEEQLEALIVRWATVKVSGGGDEEVLTLTRNDKVFPYLFYVGNSLKGKAGQKYKLEVKYNNDVLLSETEIPLYKPAIKGVSYEWLDPEKAQPVVNIDNANPEANYLLFTKLQTQHEFYATTPRGIKAIDQAGKQFTVSLMRTRSIQDTMNSSRYYEKGDEIAIKVSNVSATSYSLWSAVSQQGLALSFLNYSDDFSGNIEGNGVGVWYGANSSVYKLIID</sequence>
<keyword evidence="2" id="KW-1185">Reference proteome</keyword>
<gene>
    <name evidence="1" type="ORF">A4R26_09545</name>
</gene>
<evidence type="ECO:0008006" key="3">
    <source>
        <dbReference type="Google" id="ProtNLM"/>
    </source>
</evidence>
<dbReference type="EMBL" id="LWBP01000254">
    <property type="protein sequence ID" value="OQP45729.1"/>
    <property type="molecule type" value="Genomic_DNA"/>
</dbReference>
<proteinExistence type="predicted"/>
<organism evidence="1 2">
    <name type="scientific">Niastella populi</name>
    <dbReference type="NCBI Taxonomy" id="550983"/>
    <lineage>
        <taxon>Bacteria</taxon>
        <taxon>Pseudomonadati</taxon>
        <taxon>Bacteroidota</taxon>
        <taxon>Chitinophagia</taxon>
        <taxon>Chitinophagales</taxon>
        <taxon>Chitinophagaceae</taxon>
        <taxon>Niastella</taxon>
    </lineage>
</organism>
<dbReference type="RefSeq" id="WP_081171450.1">
    <property type="nucleotide sequence ID" value="NZ_LWBP01000254.1"/>
</dbReference>
<dbReference type="AlphaFoldDB" id="A0A1V9EHW8"/>
<evidence type="ECO:0000313" key="1">
    <source>
        <dbReference type="EMBL" id="OQP45729.1"/>
    </source>
</evidence>
<accession>A0A1V9EHW8</accession>